<comment type="caution">
    <text evidence="8">The sequence shown here is derived from an EMBL/GenBank/DDBJ whole genome shotgun (WGS) entry which is preliminary data.</text>
</comment>
<dbReference type="NCBIfam" id="TIGR03824">
    <property type="entry name" value="FlgM_jcvi"/>
    <property type="match status" value="1"/>
</dbReference>
<dbReference type="Pfam" id="PF04316">
    <property type="entry name" value="FlgM"/>
    <property type="match status" value="1"/>
</dbReference>
<evidence type="ECO:0000313" key="8">
    <source>
        <dbReference type="EMBL" id="MCM2436989.1"/>
    </source>
</evidence>
<keyword evidence="4" id="KW-1005">Bacterial flagellum biogenesis</keyword>
<sequence length="98" mass="10764">MKINRAFTEYNKEQFKIDNQNQAENTKKTTAAQVSNKATDEVDLSATAQKIDQSKQAEAVDTAKVAALKAAIKDGSYQIDAKAIAGKMMNEIRNQKGK</sequence>
<evidence type="ECO:0000256" key="6">
    <source>
        <dbReference type="ARBA" id="ARBA00023163"/>
    </source>
</evidence>
<proteinExistence type="inferred from homology"/>
<dbReference type="InterPro" id="IPR035890">
    <property type="entry name" value="Anti-sigma-28_factor_FlgM_sf"/>
</dbReference>
<evidence type="ECO:0000256" key="3">
    <source>
        <dbReference type="ARBA" id="ARBA00022491"/>
    </source>
</evidence>
<gene>
    <name evidence="8" type="primary">flgM</name>
    <name evidence="8" type="ORF">KAK10_03460</name>
</gene>
<keyword evidence="9" id="KW-1185">Reference proteome</keyword>
<evidence type="ECO:0000256" key="4">
    <source>
        <dbReference type="ARBA" id="ARBA00022795"/>
    </source>
</evidence>
<evidence type="ECO:0000259" key="7">
    <source>
        <dbReference type="Pfam" id="PF04316"/>
    </source>
</evidence>
<dbReference type="SUPFAM" id="SSF101498">
    <property type="entry name" value="Anti-sigma factor FlgM"/>
    <property type="match status" value="1"/>
</dbReference>
<dbReference type="EMBL" id="JAGMVS010000044">
    <property type="protein sequence ID" value="MCM2436989.1"/>
    <property type="molecule type" value="Genomic_DNA"/>
</dbReference>
<dbReference type="RefSeq" id="WP_205144168.1">
    <property type="nucleotide sequence ID" value="NZ_JAFBDN010000022.1"/>
</dbReference>
<feature type="domain" description="Anti-sigma-28 factor FlgM C-terminal" evidence="7">
    <location>
        <begin position="40"/>
        <end position="90"/>
    </location>
</feature>
<keyword evidence="8" id="KW-0969">Cilium</keyword>
<keyword evidence="6" id="KW-0804">Transcription</keyword>
<evidence type="ECO:0000256" key="1">
    <source>
        <dbReference type="ARBA" id="ARBA00005322"/>
    </source>
</evidence>
<name>A0ABT0VJF0_9LACO</name>
<keyword evidence="3" id="KW-0678">Repressor</keyword>
<organism evidence="8 9">
    <name type="scientific">Periweissella beninensis</name>
    <dbReference type="NCBI Taxonomy" id="504936"/>
    <lineage>
        <taxon>Bacteria</taxon>
        <taxon>Bacillati</taxon>
        <taxon>Bacillota</taxon>
        <taxon>Bacilli</taxon>
        <taxon>Lactobacillales</taxon>
        <taxon>Lactobacillaceae</taxon>
        <taxon>Periweissella</taxon>
    </lineage>
</organism>
<comment type="similarity">
    <text evidence="1">Belongs to the FlgM family.</text>
</comment>
<accession>A0ABT0VJF0</accession>
<protein>
    <recommendedName>
        <fullName evidence="2">Negative regulator of flagellin synthesis</fullName>
    </recommendedName>
</protein>
<dbReference type="InterPro" id="IPR007412">
    <property type="entry name" value="FlgM"/>
</dbReference>
<keyword evidence="8" id="KW-0966">Cell projection</keyword>
<keyword evidence="8" id="KW-0282">Flagellum</keyword>
<keyword evidence="5" id="KW-0805">Transcription regulation</keyword>
<evidence type="ECO:0000256" key="2">
    <source>
        <dbReference type="ARBA" id="ARBA00017823"/>
    </source>
</evidence>
<dbReference type="InterPro" id="IPR031316">
    <property type="entry name" value="FlgM_C"/>
</dbReference>
<evidence type="ECO:0000313" key="9">
    <source>
        <dbReference type="Proteomes" id="UP001057481"/>
    </source>
</evidence>
<evidence type="ECO:0000256" key="5">
    <source>
        <dbReference type="ARBA" id="ARBA00023015"/>
    </source>
</evidence>
<reference evidence="8" key="1">
    <citation type="submission" date="2021-04" db="EMBL/GenBank/DDBJ databases">
        <title>Taxonomic assessment of Weissella genus.</title>
        <authorList>
            <person name="Fanelli F."/>
            <person name="Chieffi D."/>
            <person name="Dell'Aquila A."/>
            <person name="Gyu-Sung C."/>
            <person name="Franz C.M.A.P."/>
            <person name="Fusco V."/>
        </authorList>
    </citation>
    <scope>NUCLEOTIDE SEQUENCE</scope>
    <source>
        <strain evidence="8">LMG 25373</strain>
    </source>
</reference>
<dbReference type="Proteomes" id="UP001057481">
    <property type="component" value="Unassembled WGS sequence"/>
</dbReference>